<dbReference type="EMBL" id="CP002546">
    <property type="protein sequence ID" value="ADY59304.1"/>
    <property type="molecule type" value="Genomic_DNA"/>
</dbReference>
<dbReference type="Pfam" id="PF13614">
    <property type="entry name" value="AAA_31"/>
    <property type="match status" value="1"/>
</dbReference>
<dbReference type="InterPro" id="IPR025669">
    <property type="entry name" value="AAA_dom"/>
</dbReference>
<dbReference type="SUPFAM" id="SSF52540">
    <property type="entry name" value="P-loop containing nucleoside triphosphate hydrolases"/>
    <property type="match status" value="1"/>
</dbReference>
<dbReference type="KEGG" id="pbs:Plabr_1693"/>
<reference evidence="3" key="1">
    <citation type="submission" date="2011-02" db="EMBL/GenBank/DDBJ databases">
        <title>The complete genome of Planctomyces brasiliensis DSM 5305.</title>
        <authorList>
            <person name="Lucas S."/>
            <person name="Copeland A."/>
            <person name="Lapidus A."/>
            <person name="Bruce D."/>
            <person name="Goodwin L."/>
            <person name="Pitluck S."/>
            <person name="Kyrpides N."/>
            <person name="Mavromatis K."/>
            <person name="Pagani I."/>
            <person name="Ivanova N."/>
            <person name="Ovchinnikova G."/>
            <person name="Lu M."/>
            <person name="Detter J.C."/>
            <person name="Han C."/>
            <person name="Land M."/>
            <person name="Hauser L."/>
            <person name="Markowitz V."/>
            <person name="Cheng J.-F."/>
            <person name="Hugenholtz P."/>
            <person name="Woyke T."/>
            <person name="Wu D."/>
            <person name="Tindall B."/>
            <person name="Pomrenke H.G."/>
            <person name="Brambilla E."/>
            <person name="Klenk H.-P."/>
            <person name="Eisen J.A."/>
        </authorList>
    </citation>
    <scope>NUCLEOTIDE SEQUENCE [LARGE SCALE GENOMIC DNA]</scope>
    <source>
        <strain evidence="3">ATCC 49424 / DSM 5305 / JCM 21570 / NBRC 103401 / IFAM 1448</strain>
    </source>
</reference>
<evidence type="ECO:0000313" key="3">
    <source>
        <dbReference type="Proteomes" id="UP000006860"/>
    </source>
</evidence>
<dbReference type="HOGENOM" id="CLU_037612_4_0_0"/>
<evidence type="ECO:0000313" key="2">
    <source>
        <dbReference type="EMBL" id="ADY59304.1"/>
    </source>
</evidence>
<dbReference type="PANTHER" id="PTHR13696:SF99">
    <property type="entry name" value="COBYRINIC ACID AC-DIAMIDE SYNTHASE"/>
    <property type="match status" value="1"/>
</dbReference>
<dbReference type="Gene3D" id="3.40.50.300">
    <property type="entry name" value="P-loop containing nucleotide triphosphate hydrolases"/>
    <property type="match status" value="1"/>
</dbReference>
<dbReference type="Proteomes" id="UP000006860">
    <property type="component" value="Chromosome"/>
</dbReference>
<accession>F0ST93</accession>
<proteinExistence type="predicted"/>
<dbReference type="InterPro" id="IPR027417">
    <property type="entry name" value="P-loop_NTPase"/>
</dbReference>
<keyword evidence="3" id="KW-1185">Reference proteome</keyword>
<dbReference type="InterPro" id="IPR050678">
    <property type="entry name" value="DNA_Partitioning_ATPase"/>
</dbReference>
<evidence type="ECO:0000259" key="1">
    <source>
        <dbReference type="Pfam" id="PF13614"/>
    </source>
</evidence>
<gene>
    <name evidence="2" type="ordered locus">Plabr_1693</name>
</gene>
<protein>
    <recommendedName>
        <fullName evidence="1">AAA domain-containing protein</fullName>
    </recommendedName>
</protein>
<dbReference type="PANTHER" id="PTHR13696">
    <property type="entry name" value="P-LOOP CONTAINING NUCLEOSIDE TRIPHOSPHATE HYDROLASE"/>
    <property type="match status" value="1"/>
</dbReference>
<dbReference type="eggNOG" id="COG1192">
    <property type="taxonomic scope" value="Bacteria"/>
</dbReference>
<dbReference type="RefSeq" id="WP_013628031.1">
    <property type="nucleotide sequence ID" value="NC_015174.1"/>
</dbReference>
<name>F0ST93_RUBBR</name>
<organism evidence="2 3">
    <name type="scientific">Rubinisphaera brasiliensis (strain ATCC 49424 / DSM 5305 / JCM 21570 / IAM 15109 / NBRC 103401 / IFAM 1448)</name>
    <name type="common">Planctomyces brasiliensis</name>
    <dbReference type="NCBI Taxonomy" id="756272"/>
    <lineage>
        <taxon>Bacteria</taxon>
        <taxon>Pseudomonadati</taxon>
        <taxon>Planctomycetota</taxon>
        <taxon>Planctomycetia</taxon>
        <taxon>Planctomycetales</taxon>
        <taxon>Planctomycetaceae</taxon>
        <taxon>Rubinisphaera</taxon>
    </lineage>
</organism>
<sequence>MPIISVFNNKGGVGKSTVTIGLAEFLSGHQGLRTLVIDLDSQASTSGALVGRRAIAEAISEHRTTVDLMAALKTPARSQVDVSQFVITRPAVEGPRFSLGRIDLLVPNKPRQVDFEEEAMGSKRSLTLMRDRLKHQLLEEYDYVLVDHPGNVDRRQKFSWNGLAMSDFVIIPILPTEMTIAATPDTLEILEQVRESANDVRPAVLAIFKNQTDHRTQQAKVYSQFITEIAAQGDLPPIMEAFWPPCSPLQTMSDERMKFQSLKEKYGSYYDHVRKMTTEIVKRCDAFSFPQTGEEKRNGIATRFRNKLMDFLELS</sequence>
<dbReference type="AlphaFoldDB" id="F0ST93"/>
<dbReference type="OrthoDB" id="9777757at2"/>
<feature type="domain" description="AAA" evidence="1">
    <location>
        <begin position="2"/>
        <end position="198"/>
    </location>
</feature>
<dbReference type="STRING" id="756272.Plabr_1693"/>
<dbReference type="CDD" id="cd02042">
    <property type="entry name" value="ParAB_family"/>
    <property type="match status" value="1"/>
</dbReference>